<evidence type="ECO:0000313" key="2">
    <source>
        <dbReference type="Proteomes" id="UP001565474"/>
    </source>
</evidence>
<dbReference type="EMBL" id="JBGBZN010000002">
    <property type="protein sequence ID" value="MEY9475593.1"/>
    <property type="molecule type" value="Genomic_DNA"/>
</dbReference>
<reference evidence="1 2" key="1">
    <citation type="submission" date="2024-07" db="EMBL/GenBank/DDBJ databases">
        <title>Genomic Encyclopedia of Type Strains, Phase V (KMG-V): Genome sequencing to study the core and pangenomes of soil and plant-associated prokaryotes.</title>
        <authorList>
            <person name="Whitman W."/>
        </authorList>
    </citation>
    <scope>NUCLEOTIDE SEQUENCE [LARGE SCALE GENOMIC DNA]</scope>
    <source>
        <strain evidence="1 2">USDA 222</strain>
    </source>
</reference>
<evidence type="ECO:0000313" key="1">
    <source>
        <dbReference type="EMBL" id="MEY9475593.1"/>
    </source>
</evidence>
<keyword evidence="2" id="KW-1185">Reference proteome</keyword>
<protein>
    <submittedName>
        <fullName evidence="1">Uncharacterized protein</fullName>
    </submittedName>
</protein>
<accession>A0ABV4GUE6</accession>
<dbReference type="Proteomes" id="UP001565474">
    <property type="component" value="Unassembled WGS sequence"/>
</dbReference>
<name>A0ABV4GUE6_9BRAD</name>
<proteinExistence type="predicted"/>
<gene>
    <name evidence="1" type="ORF">ABH992_007992</name>
</gene>
<dbReference type="RefSeq" id="WP_036034209.1">
    <property type="nucleotide sequence ID" value="NZ_JBGBYD010000002.1"/>
</dbReference>
<comment type="caution">
    <text evidence="1">The sequence shown here is derived from an EMBL/GenBank/DDBJ whole genome shotgun (WGS) entry which is preliminary data.</text>
</comment>
<organism evidence="1 2">
    <name type="scientific">Bradyrhizobium yuanmingense</name>
    <dbReference type="NCBI Taxonomy" id="108015"/>
    <lineage>
        <taxon>Bacteria</taxon>
        <taxon>Pseudomonadati</taxon>
        <taxon>Pseudomonadota</taxon>
        <taxon>Alphaproteobacteria</taxon>
        <taxon>Hyphomicrobiales</taxon>
        <taxon>Nitrobacteraceae</taxon>
        <taxon>Bradyrhizobium</taxon>
    </lineage>
</organism>
<sequence>MAGDEGIAKWIAEKLQGDSRFASVNAVGAGYLDIVRKDHPPFTAAAIGIREVILPAHVAPLFDGERSPEFVVNVPSKAIWSGPAIDIIHDAPAAFGTFGELSRAARNEDVGSYRHREYQFFEQAFRQHTVVSGVTRVYDKVFRLHRHRGLGDITVALVDAYDMSAEDVRYTRDLYGKFDAAVKISSYGSITSAASDAAKMMGAETFTFGDLMGRLNKP</sequence>